<dbReference type="AlphaFoldDB" id="A0A5P2CFU6"/>
<evidence type="ECO:0008006" key="3">
    <source>
        <dbReference type="Google" id="ProtNLM"/>
    </source>
</evidence>
<dbReference type="Proteomes" id="UP000324015">
    <property type="component" value="Chromosome"/>
</dbReference>
<protein>
    <recommendedName>
        <fullName evidence="3">TnsA-like heteromeric transposase endonuclease subunit</fullName>
    </recommendedName>
</protein>
<sequence>MSPKRTQTLRPARHTAEQLFIHFYDADGAERLLPAAQAAEVRFETCIPARDIPSYAGQQHTPGFYWAASSDTVLEYESFLEARWMKLLDFDAKVAHFAAQPFIFEGIDADGPWTHYPDLFVRRTDGSVLLLDVKNPEQIDKPKVRHQARRTATACQQLGWDYQMVGEPDPQLWATVEWLAGYRRPLNAAAPLAHILLFRAQHPVSVGELLSLWPDPQVERAVTYHLMWHHRLLFDLTHPLRDHTRVWAAPALEHA</sequence>
<reference evidence="1 2" key="1">
    <citation type="submission" date="2018-05" db="EMBL/GenBank/DDBJ databases">
        <title>Streptomyces venezuelae.</title>
        <authorList>
            <person name="Kim W."/>
            <person name="Lee N."/>
            <person name="Cho B.-K."/>
        </authorList>
    </citation>
    <scope>NUCLEOTIDE SEQUENCE [LARGE SCALE GENOMIC DNA]</scope>
    <source>
        <strain evidence="1 2">ATCC 14585</strain>
    </source>
</reference>
<dbReference type="RefSeq" id="WP_150183842.1">
    <property type="nucleotide sequence ID" value="NZ_CP029191.1"/>
</dbReference>
<gene>
    <name evidence="1" type="ORF">DEJ49_10215</name>
</gene>
<evidence type="ECO:0000313" key="2">
    <source>
        <dbReference type="Proteomes" id="UP000324015"/>
    </source>
</evidence>
<proteinExistence type="predicted"/>
<name>A0A5P2CFU6_STRVZ</name>
<organism evidence="1 2">
    <name type="scientific">Streptomyces venezuelae</name>
    <dbReference type="NCBI Taxonomy" id="54571"/>
    <lineage>
        <taxon>Bacteria</taxon>
        <taxon>Bacillati</taxon>
        <taxon>Actinomycetota</taxon>
        <taxon>Actinomycetes</taxon>
        <taxon>Kitasatosporales</taxon>
        <taxon>Streptomycetaceae</taxon>
        <taxon>Streptomyces</taxon>
    </lineage>
</organism>
<dbReference type="InterPro" id="IPR048000">
    <property type="entry name" value="TnsA-like"/>
</dbReference>
<accession>A0A5P2CFU6</accession>
<evidence type="ECO:0000313" key="1">
    <source>
        <dbReference type="EMBL" id="QES41333.1"/>
    </source>
</evidence>
<dbReference type="NCBIfam" id="NF033179">
    <property type="entry name" value="TnsA_like_Actin"/>
    <property type="match status" value="1"/>
</dbReference>
<dbReference type="EMBL" id="CP029191">
    <property type="protein sequence ID" value="QES41333.1"/>
    <property type="molecule type" value="Genomic_DNA"/>
</dbReference>